<evidence type="ECO:0000313" key="1">
    <source>
        <dbReference type="EMBL" id="KAF9065452.1"/>
    </source>
</evidence>
<reference evidence="1" key="1">
    <citation type="submission" date="2020-11" db="EMBL/GenBank/DDBJ databases">
        <authorList>
            <consortium name="DOE Joint Genome Institute"/>
            <person name="Ahrendt S."/>
            <person name="Riley R."/>
            <person name="Andreopoulos W."/>
            <person name="Labutti K."/>
            <person name="Pangilinan J."/>
            <person name="Ruiz-Duenas F.J."/>
            <person name="Barrasa J.M."/>
            <person name="Sanchez-Garcia M."/>
            <person name="Camarero S."/>
            <person name="Miyauchi S."/>
            <person name="Serrano A."/>
            <person name="Linde D."/>
            <person name="Babiker R."/>
            <person name="Drula E."/>
            <person name="Ayuso-Fernandez I."/>
            <person name="Pacheco R."/>
            <person name="Padilla G."/>
            <person name="Ferreira P."/>
            <person name="Barriuso J."/>
            <person name="Kellner H."/>
            <person name="Castanera R."/>
            <person name="Alfaro M."/>
            <person name="Ramirez L."/>
            <person name="Pisabarro A.G."/>
            <person name="Kuo A."/>
            <person name="Tritt A."/>
            <person name="Lipzen A."/>
            <person name="He G."/>
            <person name="Yan M."/>
            <person name="Ng V."/>
            <person name="Cullen D."/>
            <person name="Martin F."/>
            <person name="Rosso M.-N."/>
            <person name="Henrissat B."/>
            <person name="Hibbett D."/>
            <person name="Martinez A.T."/>
            <person name="Grigoriev I.V."/>
        </authorList>
    </citation>
    <scope>NUCLEOTIDE SEQUENCE</scope>
    <source>
        <strain evidence="1">AH 40177</strain>
    </source>
</reference>
<protein>
    <submittedName>
        <fullName evidence="1">Uncharacterized protein</fullName>
    </submittedName>
</protein>
<sequence length="74" mass="7985">MSSSSTDLISDGAQGVEEHHVATLVKAIEDGTKLDSSYEAIFAAAMKNPESHNALMEAVMDNTRLHGFVLPYFS</sequence>
<gene>
    <name evidence="1" type="ORF">BDP27DRAFT_1331903</name>
</gene>
<keyword evidence="2" id="KW-1185">Reference proteome</keyword>
<dbReference type="EMBL" id="JADNRY010000103">
    <property type="protein sequence ID" value="KAF9065452.1"/>
    <property type="molecule type" value="Genomic_DNA"/>
</dbReference>
<accession>A0A9P5PLM0</accession>
<dbReference type="Proteomes" id="UP000772434">
    <property type="component" value="Unassembled WGS sequence"/>
</dbReference>
<proteinExistence type="predicted"/>
<evidence type="ECO:0000313" key="2">
    <source>
        <dbReference type="Proteomes" id="UP000772434"/>
    </source>
</evidence>
<dbReference type="AlphaFoldDB" id="A0A9P5PLM0"/>
<organism evidence="1 2">
    <name type="scientific">Rhodocollybia butyracea</name>
    <dbReference type="NCBI Taxonomy" id="206335"/>
    <lineage>
        <taxon>Eukaryota</taxon>
        <taxon>Fungi</taxon>
        <taxon>Dikarya</taxon>
        <taxon>Basidiomycota</taxon>
        <taxon>Agaricomycotina</taxon>
        <taxon>Agaricomycetes</taxon>
        <taxon>Agaricomycetidae</taxon>
        <taxon>Agaricales</taxon>
        <taxon>Marasmiineae</taxon>
        <taxon>Omphalotaceae</taxon>
        <taxon>Rhodocollybia</taxon>
    </lineage>
</organism>
<comment type="caution">
    <text evidence="1">The sequence shown here is derived from an EMBL/GenBank/DDBJ whole genome shotgun (WGS) entry which is preliminary data.</text>
</comment>
<name>A0A9P5PLM0_9AGAR</name>